<evidence type="ECO:0000313" key="5">
    <source>
        <dbReference type="EMBL" id="GJT15061.1"/>
    </source>
</evidence>
<dbReference type="PANTHER" id="PTHR33116">
    <property type="entry name" value="REVERSE TRANSCRIPTASE ZINC-BINDING DOMAIN-CONTAINING PROTEIN-RELATED-RELATED"/>
    <property type="match status" value="1"/>
</dbReference>
<dbReference type="InterPro" id="IPR035979">
    <property type="entry name" value="RBD_domain_sf"/>
</dbReference>
<sequence>MAARARSNVDHTRLISKSIFVTNFPDNTTSKDLWEVCKGYGTVVDVFIPDRKSKAGKRFAFVRFIKVDNVDRLVGNLCTLWIGRMHLHANVARFDRPPIHSSRPNISTRPAANGASSFASVLKGNPNNFNHIASSPAMVLDDECVVERDLDNFVMGEVKDFSSINNLRVLLSNEGFQHVRLAYLGGLWVMIELTSVQTKMRFMKHVGVASWFSQLCKAQPDFVSRERIVWIDIEGVPLHAWSRPTFSKIGSRWGEVIELEDNKEDCFARKRICIKTKLEDNILEKFKIIVRGKNFVIRAKELFVWSPTFNDNKEVDDYSEDDSVNGAEEINGDISKQMNLDDETDIEGVSDTVFDDKADSLGHEHTQNLSPNEKENSSDPFNLYNLLNKRDKGEANSGLDSSIPFPPGFTPEREFQHVDAQEGYGNILLSKRRSEGGSILEVIDDMIKVGQSMGFTMEGCLGSKAKKDWIKELNNKHKVNFLSVQETKLDCISDMDVKVLWGNYKFEYTISEAVGNSGGILCVWDPSVFRKEHHVVSDNFVALYGSWVSNQAKLLVVSIYAPQSITSKRSLWSYISSLISRWDGHCMVMGDFNEVRCMEDRLGSVYNAQGANEFNSFISNSGLVEIQLEGYSFTWSLQSAKKMSKLDRFFVSDGLLSLFPHLSGICLDRHLSDHRPILLREVVTDYGPSPFRVYHSWFSLQGFDQMVLETWNNIDLDDNNKMVRFKKKLQILKKEIRSWVNDCKKNQSGRLVDLRSKLCHIDKVIDQGGAIEGDENSKFFHGIINRKRANLAIKGVMVDGEWVDDPYRVKEEFRLHFANRFRAPTANRCKLNYIFPNRLSSDQLDMLESLISRDEVRNAVWGCGENKSPGPDGFTFEFFRKFWDTLGSDFCAVFVNDYRPISLIGSLYKVVTKILATRLSSIISGLISDVQTAFLPNRQILDGPFIINELLSWCKHKKQQAMVFKVDFAKAYDSIRWDFLEDVLRAFGFGSKWCSWIRGCLHSGMASVLLNGSPTSEFQFHCGLKQGDPLAPYLFILIMESLHLSLSRAIEAGIFKGIKIGSSLNISHLFYADDAVFIGEWSIANLSGITHILHCFSLLSGLSINLKKSHLLGVGIRSEDVNAAALYFGCSTMKTPFKYLGVMVGGNSSTFQAWDDTIGKLKARLSNWKLKTLSVGGRLTLLKSVLGSTPIYNMSIYKVPKSVLQTMESIRRNFFNGVQCDERKIVWIKWAKVLASKKYGGLGVSSFYALNRALLFKWVWRFISRDNSLWCRLIMSMHGSSLYKLSPFRYSTWKSIIREVHMLKDRGVDLISHCHIRVGNGLRTQFWNEVWIGDTQLRVMFPRIYALEINKDCTVADKLQFSVTSSLRRSVRGGVESSQLALLQTYIEGTLLSNMEDRWVWDLNGEGVFRVKDVRILLDECFLPKAPTATRWVKYVPIKINVFAWKVFLDRLPTRSNLQHRGVLVSDLLCPLCSSAQEDSSHLFFSCRLATDIVRLVCRWWNLSWTPLGSYADWLNWFNSIRLSSKVKDLLEGVLYITWWSVWMFRNQLLFSSKAPRKDVIFDDIVSRSFTWCLSRFQISKVSFKIESFSRLIKCEVQVFQGFNAASNVQGFNRFHVIQLVKFKDSLEWRNKTVNAVPEEIAGIKDEDIFPSIQRVAWDKYPWGSYVWPTLYSQLRNANVKRWSPLYIEEPTNEDDAKKYSIFGYTWAFKTWILESYRVTAIKYFDRYNRYRRVAAWSKKKGRQEMNVQPVRQENKEPINVDQHYGLSDFSQFQSIQGGPSSFQGHVNNSYFNMGTPPNFQTPMSSQPGSSVWQRQMPTQSATQYRQPDTSSQPGSYYSFGRVSSHMGRQNLQTTIETHDDVDGIFDQIRTFLNYLRPMLMIDAAYLKVLYKGTNLMSVLKECIGDNPNLLFISDRHAAIAMAVENEFPLAFHVVSPDAYEKLCRAGPQRWSRAHWPPPTHLVRYNYMTSNSVESVNACSVIYRKEPVLKLAETYRAMVQEWYYKRRQLTEITDVAHTKWAKKKGGMKSATWVVKGVNEYQYQVLDGQYIRAVNLQTGIYECRKWQVSGLSCGHVTAITRFKV</sequence>
<dbReference type="Pfam" id="PF13966">
    <property type="entry name" value="zf-RVT"/>
    <property type="match status" value="1"/>
</dbReference>
<dbReference type="Gene3D" id="3.60.10.10">
    <property type="entry name" value="Endonuclease/exonuclease/phosphatase"/>
    <property type="match status" value="1"/>
</dbReference>
<dbReference type="SMART" id="SM00360">
    <property type="entry name" value="RRM"/>
    <property type="match status" value="1"/>
</dbReference>
<feature type="domain" description="RRM" evidence="3">
    <location>
        <begin position="17"/>
        <end position="94"/>
    </location>
</feature>
<dbReference type="Pfam" id="PF00076">
    <property type="entry name" value="RRM_1"/>
    <property type="match status" value="1"/>
</dbReference>
<dbReference type="Proteomes" id="UP001151760">
    <property type="component" value="Unassembled WGS sequence"/>
</dbReference>
<dbReference type="EMBL" id="BQNB010013366">
    <property type="protein sequence ID" value="GJT15061.1"/>
    <property type="molecule type" value="Genomic_DNA"/>
</dbReference>
<keyword evidence="5" id="KW-0808">Transferase</keyword>
<feature type="compositionally biased region" description="Basic and acidic residues" evidence="2">
    <location>
        <begin position="361"/>
        <end position="377"/>
    </location>
</feature>
<dbReference type="Pfam" id="PF00078">
    <property type="entry name" value="RVT_1"/>
    <property type="match status" value="1"/>
</dbReference>
<evidence type="ECO:0000259" key="4">
    <source>
        <dbReference type="PROSITE" id="PS50878"/>
    </source>
</evidence>
<dbReference type="CDD" id="cd00590">
    <property type="entry name" value="RRM_SF"/>
    <property type="match status" value="1"/>
</dbReference>
<organism evidence="5 6">
    <name type="scientific">Tanacetum coccineum</name>
    <dbReference type="NCBI Taxonomy" id="301880"/>
    <lineage>
        <taxon>Eukaryota</taxon>
        <taxon>Viridiplantae</taxon>
        <taxon>Streptophyta</taxon>
        <taxon>Embryophyta</taxon>
        <taxon>Tracheophyta</taxon>
        <taxon>Spermatophyta</taxon>
        <taxon>Magnoliopsida</taxon>
        <taxon>eudicotyledons</taxon>
        <taxon>Gunneridae</taxon>
        <taxon>Pentapetalae</taxon>
        <taxon>asterids</taxon>
        <taxon>campanulids</taxon>
        <taxon>Asterales</taxon>
        <taxon>Asteraceae</taxon>
        <taxon>Asteroideae</taxon>
        <taxon>Anthemideae</taxon>
        <taxon>Anthemidinae</taxon>
        <taxon>Tanacetum</taxon>
    </lineage>
</organism>
<evidence type="ECO:0000256" key="2">
    <source>
        <dbReference type="SAM" id="MobiDB-lite"/>
    </source>
</evidence>
<dbReference type="GO" id="GO:0003964">
    <property type="term" value="F:RNA-directed DNA polymerase activity"/>
    <property type="evidence" value="ECO:0007669"/>
    <property type="project" value="UniProtKB-KW"/>
</dbReference>
<accession>A0ABQ5BMX0</accession>
<dbReference type="InterPro" id="IPR026960">
    <property type="entry name" value="RVT-Znf"/>
</dbReference>
<feature type="region of interest" description="Disordered" evidence="2">
    <location>
        <begin position="361"/>
        <end position="382"/>
    </location>
</feature>
<dbReference type="InterPro" id="IPR036691">
    <property type="entry name" value="Endo/exonu/phosph_ase_sf"/>
</dbReference>
<dbReference type="InterPro" id="IPR000477">
    <property type="entry name" value="RT_dom"/>
</dbReference>
<dbReference type="InterPro" id="IPR005135">
    <property type="entry name" value="Endo/exonuclease/phosphatase"/>
</dbReference>
<keyword evidence="6" id="KW-1185">Reference proteome</keyword>
<comment type="caution">
    <text evidence="5">The sequence shown here is derived from an EMBL/GenBank/DDBJ whole genome shotgun (WGS) entry which is preliminary data.</text>
</comment>
<evidence type="ECO:0000313" key="6">
    <source>
        <dbReference type="Proteomes" id="UP001151760"/>
    </source>
</evidence>
<feature type="region of interest" description="Disordered" evidence="2">
    <location>
        <begin position="315"/>
        <end position="334"/>
    </location>
</feature>
<evidence type="ECO:0000256" key="1">
    <source>
        <dbReference type="PROSITE-ProRule" id="PRU00176"/>
    </source>
</evidence>
<evidence type="ECO:0000259" key="3">
    <source>
        <dbReference type="PROSITE" id="PS50102"/>
    </source>
</evidence>
<dbReference type="Gene3D" id="3.30.70.330">
    <property type="match status" value="1"/>
</dbReference>
<reference evidence="5" key="2">
    <citation type="submission" date="2022-01" db="EMBL/GenBank/DDBJ databases">
        <authorList>
            <person name="Yamashiro T."/>
            <person name="Shiraishi A."/>
            <person name="Satake H."/>
            <person name="Nakayama K."/>
        </authorList>
    </citation>
    <scope>NUCLEOTIDE SEQUENCE</scope>
</reference>
<feature type="domain" description="Reverse transcriptase" evidence="4">
    <location>
        <begin position="863"/>
        <end position="1144"/>
    </location>
</feature>
<proteinExistence type="predicted"/>
<gene>
    <name evidence="5" type="ORF">Tco_0873767</name>
</gene>
<protein>
    <submittedName>
        <fullName evidence="5">RNA-directed DNA polymerase, eukaryota</fullName>
    </submittedName>
</protein>
<feature type="region of interest" description="Disordered" evidence="2">
    <location>
        <begin position="1798"/>
        <end position="1834"/>
    </location>
</feature>
<keyword evidence="5" id="KW-0548">Nucleotidyltransferase</keyword>
<dbReference type="CDD" id="cd01650">
    <property type="entry name" value="RT_nLTR_like"/>
    <property type="match status" value="1"/>
</dbReference>
<keyword evidence="5" id="KW-0695">RNA-directed DNA polymerase</keyword>
<dbReference type="SUPFAM" id="SSF56219">
    <property type="entry name" value="DNase I-like"/>
    <property type="match status" value="1"/>
</dbReference>
<dbReference type="PANTHER" id="PTHR33116:SF77">
    <property type="entry name" value="RNA-DIRECTED DNA POLYMERASE"/>
    <property type="match status" value="1"/>
</dbReference>
<dbReference type="Pfam" id="PF14529">
    <property type="entry name" value="Exo_endo_phos_2"/>
    <property type="match status" value="1"/>
</dbReference>
<keyword evidence="1" id="KW-0694">RNA-binding</keyword>
<dbReference type="PROSITE" id="PS50102">
    <property type="entry name" value="RRM"/>
    <property type="match status" value="1"/>
</dbReference>
<reference evidence="5" key="1">
    <citation type="journal article" date="2022" name="Int. J. Mol. Sci.">
        <title>Draft Genome of Tanacetum Coccineum: Genomic Comparison of Closely Related Tanacetum-Family Plants.</title>
        <authorList>
            <person name="Yamashiro T."/>
            <person name="Shiraishi A."/>
            <person name="Nakayama K."/>
            <person name="Satake H."/>
        </authorList>
    </citation>
    <scope>NUCLEOTIDE SEQUENCE</scope>
</reference>
<dbReference type="InterPro" id="IPR000504">
    <property type="entry name" value="RRM_dom"/>
</dbReference>
<name>A0ABQ5BMX0_9ASTR</name>
<dbReference type="PROSITE" id="PS50878">
    <property type="entry name" value="RT_POL"/>
    <property type="match status" value="1"/>
</dbReference>
<dbReference type="SUPFAM" id="SSF56672">
    <property type="entry name" value="DNA/RNA polymerases"/>
    <property type="match status" value="1"/>
</dbReference>
<dbReference type="InterPro" id="IPR043502">
    <property type="entry name" value="DNA/RNA_pol_sf"/>
</dbReference>
<dbReference type="InterPro" id="IPR012677">
    <property type="entry name" value="Nucleotide-bd_a/b_plait_sf"/>
</dbReference>
<dbReference type="SUPFAM" id="SSF54928">
    <property type="entry name" value="RNA-binding domain, RBD"/>
    <property type="match status" value="1"/>
</dbReference>